<evidence type="ECO:0000259" key="4">
    <source>
        <dbReference type="Pfam" id="PF20257"/>
    </source>
</evidence>
<sequence length="274" mass="28825">MFTAMKKETPPPRTIGLITDFGLSDPYVGQMRAVLARKAPGCLVVDISHDVAPFNVAQAAFFLAASYEHFPADAVILAVVDPGVGTDRAIVGLEVDGRMLIAPDNGLLALAQKNAWAASIRAFDLSAAMDAPNRVSHTFHGRDVLAPLAAWLALGGKPGELGREIDPETLVSLPWSHPDIRPGRACGHVLHIDRFGNCVLNLEAGSLGVPTGLRLTVPAGGGLTYARTYGDMPEGGPGLLEGSQGFLELAVNQRSAAKQFGLSMGDAIELAWEA</sequence>
<dbReference type="Gene3D" id="2.40.30.90">
    <property type="entry name" value="Bacterial fluorinating enzyme like"/>
    <property type="match status" value="1"/>
</dbReference>
<evidence type="ECO:0000256" key="2">
    <source>
        <dbReference type="ARBA" id="ARBA00024035"/>
    </source>
</evidence>
<dbReference type="HOGENOM" id="CLU_059734_1_1_7"/>
<feature type="domain" description="S-adenosyl-l-methionine hydroxide adenosyltransferase N-terminal" evidence="3">
    <location>
        <begin position="15"/>
        <end position="162"/>
    </location>
</feature>
<evidence type="ECO:0008006" key="7">
    <source>
        <dbReference type="Google" id="ProtNLM"/>
    </source>
</evidence>
<accession>E6VZJ3</accession>
<dbReference type="STRING" id="643562.Daes_0690"/>
<dbReference type="EMBL" id="CP002431">
    <property type="protein sequence ID" value="ADU61707.1"/>
    <property type="molecule type" value="Genomic_DNA"/>
</dbReference>
<dbReference type="Proteomes" id="UP000002191">
    <property type="component" value="Chromosome"/>
</dbReference>
<organism evidence="5 6">
    <name type="scientific">Pseudodesulfovibrio aespoeensis (strain ATCC 700646 / DSM 10631 / Aspo-2)</name>
    <name type="common">Desulfovibrio aespoeensis</name>
    <dbReference type="NCBI Taxonomy" id="643562"/>
    <lineage>
        <taxon>Bacteria</taxon>
        <taxon>Pseudomonadati</taxon>
        <taxon>Thermodesulfobacteriota</taxon>
        <taxon>Desulfovibrionia</taxon>
        <taxon>Desulfovibrionales</taxon>
        <taxon>Desulfovibrionaceae</taxon>
    </lineage>
</organism>
<dbReference type="InterPro" id="IPR023228">
    <property type="entry name" value="SAM_OH_AdoTrfase_N_sf"/>
</dbReference>
<evidence type="ECO:0000259" key="3">
    <source>
        <dbReference type="Pfam" id="PF01887"/>
    </source>
</evidence>
<evidence type="ECO:0000256" key="1">
    <source>
        <dbReference type="ARBA" id="ARBA00022691"/>
    </source>
</evidence>
<dbReference type="InterPro" id="IPR002747">
    <property type="entry name" value="SAM_OH_AdoTrfase"/>
</dbReference>
<dbReference type="eggNOG" id="COG1912">
    <property type="taxonomic scope" value="Bacteria"/>
</dbReference>
<name>E6VZJ3_PSEA9</name>
<feature type="domain" description="S-adenosyl-l-methionine hydroxide adenosyltransferase C-terminal" evidence="4">
    <location>
        <begin position="187"/>
        <end position="269"/>
    </location>
</feature>
<dbReference type="PIRSF" id="PIRSF006779">
    <property type="entry name" value="UCP006779"/>
    <property type="match status" value="1"/>
</dbReference>
<dbReference type="Gene3D" id="3.40.50.10790">
    <property type="entry name" value="S-adenosyl-l-methionine hydroxide adenosyltransferase, N-terminal"/>
    <property type="match status" value="1"/>
</dbReference>
<dbReference type="KEGG" id="das:Daes_0690"/>
<reference evidence="5 6" key="2">
    <citation type="journal article" date="2014" name="Genome Announc.">
        <title>Complete Genome Sequence of the Subsurface, Mesophilic Sulfate-Reducing Bacterium Desulfovibrio aespoeensis Aspo-2.</title>
        <authorList>
            <person name="Pedersen K."/>
            <person name="Bengtsson A."/>
            <person name="Edlund J."/>
            <person name="Rabe L."/>
            <person name="Hazen T."/>
            <person name="Chakraborty R."/>
            <person name="Goodwin L."/>
            <person name="Shapiro N."/>
        </authorList>
    </citation>
    <scope>NUCLEOTIDE SEQUENCE [LARGE SCALE GENOMIC DNA]</scope>
    <source>
        <strain evidence="6">ATCC 700646 / DSM 10631 / Aspo-2</strain>
    </source>
</reference>
<dbReference type="InterPro" id="IPR023227">
    <property type="entry name" value="SAM_OH_AdoTrfase_C_sf"/>
</dbReference>
<dbReference type="PANTHER" id="PTHR35092:SF1">
    <property type="entry name" value="CHLORINASE MJ1651"/>
    <property type="match status" value="1"/>
</dbReference>
<dbReference type="InterPro" id="IPR046470">
    <property type="entry name" value="SAM_HAT_C"/>
</dbReference>
<comment type="similarity">
    <text evidence="2">Belongs to the SAM hydrolase / SAM-dependent halogenase family.</text>
</comment>
<dbReference type="InterPro" id="IPR046469">
    <property type="entry name" value="SAM_HAT_N"/>
</dbReference>
<reference evidence="6" key="1">
    <citation type="submission" date="2010-12" db="EMBL/GenBank/DDBJ databases">
        <title>Complete sequence of Desulfovibrio aespoeensis Aspo-2.</title>
        <authorList>
            <consortium name="US DOE Joint Genome Institute"/>
            <person name="Lucas S."/>
            <person name="Copeland A."/>
            <person name="Lapidus A."/>
            <person name="Cheng J.-F."/>
            <person name="Goodwin L."/>
            <person name="Pitluck S."/>
            <person name="Chertkov O."/>
            <person name="Misra M."/>
            <person name="Detter J.C."/>
            <person name="Han C."/>
            <person name="Tapia R."/>
            <person name="Land M."/>
            <person name="Hauser L."/>
            <person name="Kyrpides N."/>
            <person name="Ivanova N."/>
            <person name="Ovchinnikova G."/>
            <person name="Pedersen K."/>
            <person name="Jagevall S."/>
            <person name="Hazen T."/>
            <person name="Woyke T."/>
        </authorList>
    </citation>
    <scope>NUCLEOTIDE SEQUENCE [LARGE SCALE GENOMIC DNA]</scope>
    <source>
        <strain evidence="6">ATCC 700646 / DSM 10631 / Aspo-2</strain>
    </source>
</reference>
<dbReference type="Pfam" id="PF20257">
    <property type="entry name" value="SAM_HAT_C"/>
    <property type="match status" value="1"/>
</dbReference>
<keyword evidence="1" id="KW-0949">S-adenosyl-L-methionine</keyword>
<keyword evidence="6" id="KW-1185">Reference proteome</keyword>
<dbReference type="PANTHER" id="PTHR35092">
    <property type="entry name" value="CHLORINASE MJ1651"/>
    <property type="match status" value="1"/>
</dbReference>
<gene>
    <name evidence="5" type="ordered locus">Daes_0690</name>
</gene>
<evidence type="ECO:0000313" key="6">
    <source>
        <dbReference type="Proteomes" id="UP000002191"/>
    </source>
</evidence>
<evidence type="ECO:0000313" key="5">
    <source>
        <dbReference type="EMBL" id="ADU61707.1"/>
    </source>
</evidence>
<proteinExistence type="inferred from homology"/>
<dbReference type="Pfam" id="PF01887">
    <property type="entry name" value="SAM_HAT_N"/>
    <property type="match status" value="1"/>
</dbReference>
<dbReference type="SUPFAM" id="SSF102522">
    <property type="entry name" value="Bacterial fluorinating enzyme, N-terminal domain"/>
    <property type="match status" value="1"/>
</dbReference>
<dbReference type="AlphaFoldDB" id="E6VZJ3"/>
<dbReference type="SUPFAM" id="SSF101852">
    <property type="entry name" value="Bacterial fluorinating enzyme, C-terminal domain"/>
    <property type="match status" value="1"/>
</dbReference>
<dbReference type="OrthoDB" id="9792195at2"/>
<protein>
    <recommendedName>
        <fullName evidence="7">SAM-dependent chlorinase/fluorinase</fullName>
    </recommendedName>
</protein>
<dbReference type="RefSeq" id="WP_013513639.1">
    <property type="nucleotide sequence ID" value="NC_014844.1"/>
</dbReference>